<reference evidence="2 3" key="1">
    <citation type="submission" date="2020-04" db="EMBL/GenBank/DDBJ databases">
        <title>MicrobeNet Type strains.</title>
        <authorList>
            <person name="Nicholson A.C."/>
        </authorList>
    </citation>
    <scope>NUCLEOTIDE SEQUENCE [LARGE SCALE GENOMIC DNA]</scope>
    <source>
        <strain evidence="2 3">JCM 12354</strain>
    </source>
</reference>
<name>A0A846XY23_9NOCA</name>
<feature type="region of interest" description="Disordered" evidence="1">
    <location>
        <begin position="1"/>
        <end position="21"/>
    </location>
</feature>
<dbReference type="Pfam" id="PF19450">
    <property type="entry name" value="DUF5988"/>
    <property type="match status" value="1"/>
</dbReference>
<evidence type="ECO:0000313" key="3">
    <source>
        <dbReference type="Proteomes" id="UP000565711"/>
    </source>
</evidence>
<accession>A0A846XY23</accession>
<dbReference type="EMBL" id="JAAXOP010000003">
    <property type="protein sequence ID" value="NKY49978.1"/>
    <property type="molecule type" value="Genomic_DNA"/>
</dbReference>
<comment type="caution">
    <text evidence="2">The sequence shown here is derived from an EMBL/GenBank/DDBJ whole genome shotgun (WGS) entry which is preliminary data.</text>
</comment>
<proteinExistence type="predicted"/>
<dbReference type="AlphaFoldDB" id="A0A846XY23"/>
<dbReference type="InterPro" id="IPR046030">
    <property type="entry name" value="DUF5988"/>
</dbReference>
<evidence type="ECO:0000313" key="2">
    <source>
        <dbReference type="EMBL" id="NKY49978.1"/>
    </source>
</evidence>
<evidence type="ECO:0000256" key="1">
    <source>
        <dbReference type="SAM" id="MobiDB-lite"/>
    </source>
</evidence>
<sequence>MGTSPKAVLEGGPSDLPQRIVPITPPGIELRVQTPGGYDRFKSTSRYQDTAEGNLPVYEWIEHVDA</sequence>
<organism evidence="2 3">
    <name type="scientific">Nocardia vermiculata</name>
    <dbReference type="NCBI Taxonomy" id="257274"/>
    <lineage>
        <taxon>Bacteria</taxon>
        <taxon>Bacillati</taxon>
        <taxon>Actinomycetota</taxon>
        <taxon>Actinomycetes</taxon>
        <taxon>Mycobacteriales</taxon>
        <taxon>Nocardiaceae</taxon>
        <taxon>Nocardia</taxon>
    </lineage>
</organism>
<dbReference type="Proteomes" id="UP000565711">
    <property type="component" value="Unassembled WGS sequence"/>
</dbReference>
<keyword evidence="3" id="KW-1185">Reference proteome</keyword>
<protein>
    <submittedName>
        <fullName evidence="2">Uncharacterized protein</fullName>
    </submittedName>
</protein>
<gene>
    <name evidence="2" type="ORF">HGA08_07095</name>
</gene>